<dbReference type="RefSeq" id="WP_093054087.1">
    <property type="nucleotide sequence ID" value="NZ_FOGT01000014.1"/>
</dbReference>
<evidence type="ECO:0000313" key="3">
    <source>
        <dbReference type="Proteomes" id="UP000198571"/>
    </source>
</evidence>
<feature type="transmembrane region" description="Helical" evidence="1">
    <location>
        <begin position="127"/>
        <end position="149"/>
    </location>
</feature>
<sequence>MEKQLVDILEEQGIDDLSNLTEKDIKKVPEVLELITTKFEENELDQALIQEFYKFVSNNLPNIFNTLINLVSQHLGKETMETFNKRIDALNKRYEKEEDIEILKLITQEITDILDRVERETEKQRAWLSKLAFGALGTVAVVGGITVGVKNKELGKKIANEGLKYLKG</sequence>
<accession>A0A1H9W1V1</accession>
<keyword evidence="1" id="KW-1133">Transmembrane helix</keyword>
<reference evidence="3" key="1">
    <citation type="submission" date="2016-10" db="EMBL/GenBank/DDBJ databases">
        <authorList>
            <person name="Varghese N."/>
            <person name="Submissions S."/>
        </authorList>
    </citation>
    <scope>NUCLEOTIDE SEQUENCE [LARGE SCALE GENOMIC DNA]</scope>
    <source>
        <strain evidence="3">S9</strain>
    </source>
</reference>
<gene>
    <name evidence="2" type="ORF">SAMN05518684_1141</name>
</gene>
<keyword evidence="1" id="KW-0472">Membrane</keyword>
<dbReference type="AlphaFoldDB" id="A0A1H9W1V1"/>
<name>A0A1H9W1V1_9BACI</name>
<dbReference type="EMBL" id="FOGT01000014">
    <property type="protein sequence ID" value="SES27885.1"/>
    <property type="molecule type" value="Genomic_DNA"/>
</dbReference>
<keyword evidence="3" id="KW-1185">Reference proteome</keyword>
<proteinExistence type="predicted"/>
<dbReference type="Proteomes" id="UP000198571">
    <property type="component" value="Unassembled WGS sequence"/>
</dbReference>
<keyword evidence="1" id="KW-0812">Transmembrane</keyword>
<evidence type="ECO:0000256" key="1">
    <source>
        <dbReference type="SAM" id="Phobius"/>
    </source>
</evidence>
<dbReference type="OrthoDB" id="2969208at2"/>
<organism evidence="2 3">
    <name type="scientific">Salipaludibacillus aurantiacus</name>
    <dbReference type="NCBI Taxonomy" id="1601833"/>
    <lineage>
        <taxon>Bacteria</taxon>
        <taxon>Bacillati</taxon>
        <taxon>Bacillota</taxon>
        <taxon>Bacilli</taxon>
        <taxon>Bacillales</taxon>
        <taxon>Bacillaceae</taxon>
    </lineage>
</organism>
<protein>
    <submittedName>
        <fullName evidence="2">Uncharacterized protein</fullName>
    </submittedName>
</protein>
<evidence type="ECO:0000313" key="2">
    <source>
        <dbReference type="EMBL" id="SES27885.1"/>
    </source>
</evidence>